<dbReference type="Gene3D" id="1.10.510.10">
    <property type="entry name" value="Transferase(Phosphotransferase) domain 1"/>
    <property type="match status" value="1"/>
</dbReference>
<organism evidence="13 14">
    <name type="scientific">Naumovozyma dairenensis (strain ATCC 10597 / BCRC 20456 / CBS 421 / NBRC 0211 / NRRL Y-12639)</name>
    <name type="common">Saccharomyces dairenensis</name>
    <dbReference type="NCBI Taxonomy" id="1071378"/>
    <lineage>
        <taxon>Eukaryota</taxon>
        <taxon>Fungi</taxon>
        <taxon>Dikarya</taxon>
        <taxon>Ascomycota</taxon>
        <taxon>Saccharomycotina</taxon>
        <taxon>Saccharomycetes</taxon>
        <taxon>Saccharomycetales</taxon>
        <taxon>Saccharomycetaceae</taxon>
        <taxon>Naumovozyma</taxon>
    </lineage>
</organism>
<dbReference type="GO" id="GO:0032511">
    <property type="term" value="P:late endosome to vacuole transport via multivesicular body sorting pathway"/>
    <property type="evidence" value="ECO:0007669"/>
    <property type="project" value="UniProtKB-ARBA"/>
</dbReference>
<dbReference type="PROSITE" id="PS00108">
    <property type="entry name" value="PROTEIN_KINASE_ST"/>
    <property type="match status" value="1"/>
</dbReference>
<keyword evidence="14" id="KW-1185">Reference proteome</keyword>
<dbReference type="KEGG" id="ndi:NDAI_0G04290"/>
<dbReference type="EC" id="2.7.11.1" evidence="2"/>
<evidence type="ECO:0000259" key="12">
    <source>
        <dbReference type="PROSITE" id="PS50011"/>
    </source>
</evidence>
<dbReference type="InterPro" id="IPR000719">
    <property type="entry name" value="Prot_kinase_dom"/>
</dbReference>
<dbReference type="GO" id="GO:0005524">
    <property type="term" value="F:ATP binding"/>
    <property type="evidence" value="ECO:0007669"/>
    <property type="project" value="UniProtKB-UniRule"/>
</dbReference>
<dbReference type="SMART" id="SM00220">
    <property type="entry name" value="S_TKc"/>
    <property type="match status" value="1"/>
</dbReference>
<evidence type="ECO:0000256" key="9">
    <source>
        <dbReference type="ARBA" id="ARBA00048679"/>
    </source>
</evidence>
<feature type="compositionally biased region" description="Basic and acidic residues" evidence="11">
    <location>
        <begin position="514"/>
        <end position="527"/>
    </location>
</feature>
<feature type="region of interest" description="Disordered" evidence="11">
    <location>
        <begin position="626"/>
        <end position="650"/>
    </location>
</feature>
<dbReference type="PANTHER" id="PTHR24356">
    <property type="entry name" value="SERINE/THREONINE-PROTEIN KINASE"/>
    <property type="match status" value="1"/>
</dbReference>
<keyword evidence="6" id="KW-0418">Kinase</keyword>
<dbReference type="GeneID" id="13926894"/>
<feature type="domain" description="Protein kinase" evidence="12">
    <location>
        <begin position="170"/>
        <end position="434"/>
    </location>
</feature>
<dbReference type="InterPro" id="IPR050236">
    <property type="entry name" value="Ser_Thr_kinase_AGC"/>
</dbReference>
<feature type="region of interest" description="Disordered" evidence="11">
    <location>
        <begin position="567"/>
        <end position="596"/>
    </location>
</feature>
<feature type="region of interest" description="Disordered" evidence="11">
    <location>
        <begin position="942"/>
        <end position="1019"/>
    </location>
</feature>
<sequence>MILTQNDSLRPLLPTDEDELNSQIAKKKKELQENEFESLTLKKKTATTTLNPQRSASNKNVANMILEKKATPVQKALTDTHNFIQMRSKDQNKDQNKEKDEGELEGNDTSDQVSLDSINNTLNGLTMADSFKKRKDEWAEKGAAKIIQEIVDPETGQTTKQVIKKGIKDFKFGEMIGDGAYSTVLLATSIDSGKKYAVKVLNKEYLIRQKKVKYVNIEKIALQRLNNSRSIIRLFFTFQDEASLYFLLEYAPNGDFLSVMKKYGSLNEECACYYGAQILDAIGFMHTRGIIHRDIKPENILMDKDMKVKITDFGTAKILDEKTNGNNKTSYELLTRSKSFVGTAEYVSPELLNDNYSDSRCDIWAFGCILYQMIAGKPPFKATNEYLTFQKVMKVQYAFTAGFPTIIRDLIKRILLKVPEQRLTIGQIKSHLFFSEKNFSDDSIWDDPAPEIQPYKINAKSMQPVPQLKDHLNNKRTVIMLNKRPSPKPTAATIPMITKANIDGKSSSPSLSSDIKKPARKPADNRTKEILENARRSVNQRKQNLMTKASNGGATSAATAALAKRIHNPVRSSSSPKIKTTKSSSTTKVDLTNPSHSIKYSATPRIMKTADNLHSNTTPITVLKEKSNETSQKMPHRRLSASVSSPMLPIVSPPATPRELVKKPELFSKFMNKSDIEWSFYLKSIDEHIIKIGEFNVITLDTGLLEKRLNRFHITSATPQIFANQKTTLLSQVARSGGGVTGFRNDMNDNMPLFPESTYYKETTFDPESIVEEYKQSTTDLLTLLFPTSRQEADTEEPNTSPSADTEGSVITGKFKKLFQHAKQPLQYETTPEEKLYKRLLLLTSYGRFLMFVKRSKPMEITNIIYDLVYEIDLCQNESAIKEILVPTPANISAVGSNNLISIQTPYKSFILNSLKNDQEAWFGALKKAIKLGYDVKLASRTRRNTSSRPHAGSSPLPDVSPSIQEEKEISVALPNTSIGKGQIRESSAVSESNKGPPTSSELGWTSRPITAGNNSTNRSSRLFNAFVNSKEKTGKKTSKSSVPITTKLINGLPNTSAHTLLGLGLSDSPGSSSISIDRPSTASSSSNSSTFKRGSTSSRLQNISEQYFRPHK</sequence>
<accession>J7RE93</accession>
<dbReference type="GO" id="GO:0000196">
    <property type="term" value="P:cell integrity MAPK cascade"/>
    <property type="evidence" value="ECO:0007669"/>
    <property type="project" value="UniProtKB-ARBA"/>
</dbReference>
<dbReference type="SUPFAM" id="SSF56112">
    <property type="entry name" value="Protein kinase-like (PK-like)"/>
    <property type="match status" value="1"/>
</dbReference>
<dbReference type="Proteomes" id="UP000000689">
    <property type="component" value="Chromosome 7"/>
</dbReference>
<comment type="catalytic activity">
    <reaction evidence="9">
        <text>L-seryl-[protein] + ATP = O-phospho-L-seryl-[protein] + ADP + H(+)</text>
        <dbReference type="Rhea" id="RHEA:17989"/>
        <dbReference type="Rhea" id="RHEA-COMP:9863"/>
        <dbReference type="Rhea" id="RHEA-COMP:11604"/>
        <dbReference type="ChEBI" id="CHEBI:15378"/>
        <dbReference type="ChEBI" id="CHEBI:29999"/>
        <dbReference type="ChEBI" id="CHEBI:30616"/>
        <dbReference type="ChEBI" id="CHEBI:83421"/>
        <dbReference type="ChEBI" id="CHEBI:456216"/>
        <dbReference type="EC" id="2.7.11.1"/>
    </reaction>
</comment>
<evidence type="ECO:0000256" key="5">
    <source>
        <dbReference type="ARBA" id="ARBA00022741"/>
    </source>
</evidence>
<name>J7RE93_NAUDC</name>
<dbReference type="GO" id="GO:0060211">
    <property type="term" value="P:regulation of nuclear-transcribed mRNA poly(A) tail shortening"/>
    <property type="evidence" value="ECO:0007669"/>
    <property type="project" value="UniProtKB-ARBA"/>
</dbReference>
<feature type="compositionally biased region" description="Polar residues" evidence="11">
    <location>
        <begin position="974"/>
        <end position="1019"/>
    </location>
</feature>
<dbReference type="InterPro" id="IPR008271">
    <property type="entry name" value="Ser/Thr_kinase_AS"/>
</dbReference>
<dbReference type="PANTHER" id="PTHR24356:SF163">
    <property type="entry name" value="3-PHOSPHOINOSITIDE-DEPENDENT PROTEIN KINASE 1-RELATED"/>
    <property type="match status" value="1"/>
</dbReference>
<dbReference type="RefSeq" id="XP_003980090.1">
    <property type="nucleotide sequence ID" value="XM_003980041.1"/>
</dbReference>
<evidence type="ECO:0000256" key="7">
    <source>
        <dbReference type="ARBA" id="ARBA00022840"/>
    </source>
</evidence>
<keyword evidence="5 10" id="KW-0547">Nucleotide-binding</keyword>
<proteinExistence type="inferred from homology"/>
<dbReference type="OMA" id="VMKVQYA"/>
<feature type="compositionally biased region" description="Low complexity" evidence="11">
    <location>
        <begin position="572"/>
        <end position="588"/>
    </location>
</feature>
<dbReference type="GO" id="GO:0005938">
    <property type="term" value="C:cell cortex"/>
    <property type="evidence" value="ECO:0007669"/>
    <property type="project" value="UniProtKB-ARBA"/>
</dbReference>
<dbReference type="HOGENOM" id="CLU_005768_1_0_1"/>
<feature type="compositionally biased region" description="Basic and acidic residues" evidence="11">
    <location>
        <begin position="87"/>
        <end position="100"/>
    </location>
</feature>
<feature type="region of interest" description="Disordered" evidence="11">
    <location>
        <begin position="82"/>
        <end position="116"/>
    </location>
</feature>
<dbReference type="InterPro" id="IPR017441">
    <property type="entry name" value="Protein_kinase_ATP_BS"/>
</dbReference>
<dbReference type="STRING" id="1071378.J7RE93"/>
<evidence type="ECO:0000313" key="13">
    <source>
        <dbReference type="EMBL" id="CCK73414.1"/>
    </source>
</evidence>
<dbReference type="EMBL" id="HE580273">
    <property type="protein sequence ID" value="CCK73414.1"/>
    <property type="molecule type" value="Genomic_DNA"/>
</dbReference>
<dbReference type="InterPro" id="IPR039046">
    <property type="entry name" value="PDPK1"/>
</dbReference>
<dbReference type="CDD" id="cd05581">
    <property type="entry name" value="STKc_PDK1"/>
    <property type="match status" value="1"/>
</dbReference>
<dbReference type="InterPro" id="IPR011009">
    <property type="entry name" value="Kinase-like_dom_sf"/>
</dbReference>
<evidence type="ECO:0000256" key="2">
    <source>
        <dbReference type="ARBA" id="ARBA00012513"/>
    </source>
</evidence>
<evidence type="ECO:0000256" key="8">
    <source>
        <dbReference type="ARBA" id="ARBA00047899"/>
    </source>
</evidence>
<dbReference type="FunFam" id="3.30.200.20:FF:000191">
    <property type="entry name" value="3-phosphoinositide-dependent protein kinase 2-like"/>
    <property type="match status" value="1"/>
</dbReference>
<evidence type="ECO:0000256" key="6">
    <source>
        <dbReference type="ARBA" id="ARBA00022777"/>
    </source>
</evidence>
<comment type="catalytic activity">
    <reaction evidence="8">
        <text>L-threonyl-[protein] + ATP = O-phospho-L-threonyl-[protein] + ADP + H(+)</text>
        <dbReference type="Rhea" id="RHEA:46608"/>
        <dbReference type="Rhea" id="RHEA-COMP:11060"/>
        <dbReference type="Rhea" id="RHEA-COMP:11605"/>
        <dbReference type="ChEBI" id="CHEBI:15378"/>
        <dbReference type="ChEBI" id="CHEBI:30013"/>
        <dbReference type="ChEBI" id="CHEBI:30616"/>
        <dbReference type="ChEBI" id="CHEBI:61977"/>
        <dbReference type="ChEBI" id="CHEBI:456216"/>
        <dbReference type="EC" id="2.7.11.1"/>
    </reaction>
</comment>
<feature type="region of interest" description="Disordered" evidence="11">
    <location>
        <begin position="501"/>
        <end position="527"/>
    </location>
</feature>
<feature type="region of interest" description="Disordered" evidence="11">
    <location>
        <begin position="1067"/>
        <end position="1113"/>
    </location>
</feature>
<evidence type="ECO:0000313" key="14">
    <source>
        <dbReference type="Proteomes" id="UP000000689"/>
    </source>
</evidence>
<dbReference type="Pfam" id="PF00069">
    <property type="entry name" value="Pkinase"/>
    <property type="match status" value="1"/>
</dbReference>
<dbReference type="FunFam" id="1.10.510.10:FF:000534">
    <property type="entry name" value="Serine/threonine-protein kinase PKH2"/>
    <property type="match status" value="1"/>
</dbReference>
<protein>
    <recommendedName>
        <fullName evidence="2">non-specific serine/threonine protein kinase</fullName>
        <ecNumber evidence="2">2.7.11.1</ecNumber>
    </recommendedName>
</protein>
<dbReference type="OrthoDB" id="347657at2759"/>
<evidence type="ECO:0000256" key="4">
    <source>
        <dbReference type="ARBA" id="ARBA00022679"/>
    </source>
</evidence>
<evidence type="ECO:0000256" key="3">
    <source>
        <dbReference type="ARBA" id="ARBA00022527"/>
    </source>
</evidence>
<dbReference type="eggNOG" id="KOG0592">
    <property type="taxonomic scope" value="Eukaryota"/>
</dbReference>
<evidence type="ECO:0000256" key="10">
    <source>
        <dbReference type="PROSITE-ProRule" id="PRU10141"/>
    </source>
</evidence>
<dbReference type="PROSITE" id="PS00107">
    <property type="entry name" value="PROTEIN_KINASE_ATP"/>
    <property type="match status" value="1"/>
</dbReference>
<dbReference type="AlphaFoldDB" id="J7RE93"/>
<comment type="similarity">
    <text evidence="1">Belongs to the protein kinase superfamily. AGC Ser/Thr protein kinase family. PDPK1 subfamily.</text>
</comment>
<dbReference type="PROSITE" id="PS50011">
    <property type="entry name" value="PROTEIN_KINASE_DOM"/>
    <property type="match status" value="1"/>
</dbReference>
<feature type="compositionally biased region" description="Low complexity" evidence="11">
    <location>
        <begin position="1067"/>
        <end position="1099"/>
    </location>
</feature>
<keyword evidence="7 10" id="KW-0067">ATP-binding</keyword>
<keyword evidence="3" id="KW-0723">Serine/threonine-protein kinase</keyword>
<dbReference type="GO" id="GO:0010606">
    <property type="term" value="P:positive regulation of cytoplasmic mRNA processing body assembly"/>
    <property type="evidence" value="ECO:0007669"/>
    <property type="project" value="UniProtKB-ARBA"/>
</dbReference>
<evidence type="ECO:0000256" key="11">
    <source>
        <dbReference type="SAM" id="MobiDB-lite"/>
    </source>
</evidence>
<feature type="binding site" evidence="10">
    <location>
        <position position="199"/>
    </location>
    <ligand>
        <name>ATP</name>
        <dbReference type="ChEBI" id="CHEBI:30616"/>
    </ligand>
</feature>
<evidence type="ECO:0000256" key="1">
    <source>
        <dbReference type="ARBA" id="ARBA00010006"/>
    </source>
</evidence>
<dbReference type="GO" id="GO:0004674">
    <property type="term" value="F:protein serine/threonine kinase activity"/>
    <property type="evidence" value="ECO:0007669"/>
    <property type="project" value="UniProtKB-KW"/>
</dbReference>
<keyword evidence="4" id="KW-0808">Transferase</keyword>
<gene>
    <name evidence="13" type="primary">NDAI0G04290</name>
    <name evidence="13" type="ordered locus">NDAI_0G04290</name>
</gene>
<reference evidence="13 14" key="1">
    <citation type="journal article" date="2011" name="Proc. Natl. Acad. Sci. U.S.A.">
        <title>Evolutionary erosion of yeast sex chromosomes by mating-type switching accidents.</title>
        <authorList>
            <person name="Gordon J.L."/>
            <person name="Armisen D."/>
            <person name="Proux-Wera E."/>
            <person name="Oheigeartaigh S.S."/>
            <person name="Byrne K.P."/>
            <person name="Wolfe K.H."/>
        </authorList>
    </citation>
    <scope>NUCLEOTIDE SEQUENCE [LARGE SCALE GENOMIC DNA]</scope>
    <source>
        <strain evidence="14">ATCC 10597 / BCRC 20456 / CBS 421 / NBRC 0211 / NRRL Y-12639</strain>
    </source>
</reference>
<dbReference type="Gene3D" id="3.30.200.20">
    <property type="entry name" value="Phosphorylase Kinase, domain 1"/>
    <property type="match status" value="1"/>
</dbReference>